<proteinExistence type="predicted"/>
<reference evidence="1" key="1">
    <citation type="journal article" date="2014" name="Int. J. Syst. Evol. Microbiol.">
        <title>Complete genome of a new Firmicutes species belonging to the dominant human colonic microbiota ('Ruminococcus bicirculans') reveals two chromosomes and a selective capacity to utilize plant glucans.</title>
        <authorList>
            <consortium name="NISC Comparative Sequencing Program"/>
            <person name="Wegmann U."/>
            <person name="Louis P."/>
            <person name="Goesmann A."/>
            <person name="Henrissat B."/>
            <person name="Duncan S.H."/>
            <person name="Flint H.J."/>
        </authorList>
    </citation>
    <scope>NUCLEOTIDE SEQUENCE</scope>
    <source>
        <strain evidence="1">NBRC 102424</strain>
    </source>
</reference>
<organism evidence="1 2">
    <name type="scientific">Methylophaga thalassica</name>
    <dbReference type="NCBI Taxonomy" id="40223"/>
    <lineage>
        <taxon>Bacteria</taxon>
        <taxon>Pseudomonadati</taxon>
        <taxon>Pseudomonadota</taxon>
        <taxon>Gammaproteobacteria</taxon>
        <taxon>Thiotrichales</taxon>
        <taxon>Piscirickettsiaceae</taxon>
        <taxon>Methylophaga</taxon>
    </lineage>
</organism>
<dbReference type="InterPro" id="IPR029063">
    <property type="entry name" value="SAM-dependent_MTases_sf"/>
</dbReference>
<protein>
    <recommendedName>
        <fullName evidence="3">Methyltransferase domain-containing protein</fullName>
    </recommendedName>
</protein>
<name>A0ABQ5TYT0_9GAMM</name>
<accession>A0ABQ5TYT0</accession>
<dbReference type="Gene3D" id="3.40.50.150">
    <property type="entry name" value="Vaccinia Virus protein VP39"/>
    <property type="match status" value="1"/>
</dbReference>
<gene>
    <name evidence="1" type="ORF">GCM10007891_29170</name>
</gene>
<dbReference type="SUPFAM" id="SSF53335">
    <property type="entry name" value="S-adenosyl-L-methionine-dependent methyltransferases"/>
    <property type="match status" value="1"/>
</dbReference>
<dbReference type="EMBL" id="BSND01000013">
    <property type="protein sequence ID" value="GLQ01064.1"/>
    <property type="molecule type" value="Genomic_DNA"/>
</dbReference>
<evidence type="ECO:0000313" key="2">
    <source>
        <dbReference type="Proteomes" id="UP001161423"/>
    </source>
</evidence>
<evidence type="ECO:0008006" key="3">
    <source>
        <dbReference type="Google" id="ProtNLM"/>
    </source>
</evidence>
<keyword evidence="2" id="KW-1185">Reference proteome</keyword>
<evidence type="ECO:0000313" key="1">
    <source>
        <dbReference type="EMBL" id="GLQ01064.1"/>
    </source>
</evidence>
<dbReference type="Proteomes" id="UP001161423">
    <property type="component" value="Unassembled WGS sequence"/>
</dbReference>
<comment type="caution">
    <text evidence="1">The sequence shown here is derived from an EMBL/GenBank/DDBJ whole genome shotgun (WGS) entry which is preliminary data.</text>
</comment>
<dbReference type="Pfam" id="PF13489">
    <property type="entry name" value="Methyltransf_23"/>
    <property type="match status" value="1"/>
</dbReference>
<reference evidence="1" key="2">
    <citation type="submission" date="2023-01" db="EMBL/GenBank/DDBJ databases">
        <title>Draft genome sequence of Methylophaga thalassica strain NBRC 102424.</title>
        <authorList>
            <person name="Sun Q."/>
            <person name="Mori K."/>
        </authorList>
    </citation>
    <scope>NUCLEOTIDE SEQUENCE</scope>
    <source>
        <strain evidence="1">NBRC 102424</strain>
    </source>
</reference>
<sequence length="239" mass="26749">MEPSQDAKVAQQRLDKVYRDISDIEQAHQYDLVLAFHVLEHIDAVSSAIIAWKTLLKPNGKLLVEVPNASGNPLLAIDRHPEHLHQFSVGSLVILMTRLGMAITTVSTGHFESSLYRDSIRLLACPCVTEEQRQVTLRHRCQQLFPQPVLIYGIGGDFVNCVHPLMRFIPVAGLRDGAGLRQGSVIDGHTVQEFNPEEDRIYPILIASLHFEDEILQDLISMGVDRGCIVTLSEFYGED</sequence>